<sequence length="574" mass="64339">MHQGYSPTEATWKKRRPTPTPEVHARLSYIYTSQQDAEQQQQQQEERPETAAGDVISHVLGDFGIWQLRSVLIIFLCKLPAAWFMALIIFTAPELYPNEEYWCDTSAYGGAGNTTVSDDQCYVLVAHGEANYAMRQCLQFNYAHAFRSLIMEFDLVCLSDIFVAWSQYWHLFGMFVGGVVATRLMRVLSPRRVYIVGIWGLLCCGMATGLVNDFSLHCSFRCLSGACCCFMMTAGQAIFCDITAGKCRQGVLLLYDASWSVGVLLLPAIAAFTQSWRQVYVGITSLPLVIVLLLPWLPESPRWLLQRADPTAAVEQVQQLLQQAARTNERCSRLPDDLSLQLELLGERLRSQPPAARWLELWHGHPRAKLHMLATHMALATFLISHLGLLLNVRSFGRDYVTPNTMLAGLAEILGCLLAVHLCRSHNVHKWQWAGGFCIVGGCVGCLCWLLNDVKMPELYEKMLWMCLTVLPKAGVSCAQAMLTACMDESLPAEKRAPFAFSVLTWARVWLLSASFLTLLKQLNVALSLSVFCVLVVLGGLCTCCLRTPRARGKRAEQEQQLQQKEADCYNTHL</sequence>
<feature type="transmembrane region" description="Helical" evidence="6">
    <location>
        <begin position="252"/>
        <end position="273"/>
    </location>
</feature>
<evidence type="ECO:0000256" key="5">
    <source>
        <dbReference type="SAM" id="MobiDB-lite"/>
    </source>
</evidence>
<dbReference type="Pfam" id="PF07690">
    <property type="entry name" value="MFS_1"/>
    <property type="match status" value="1"/>
</dbReference>
<dbReference type="RefSeq" id="XP_017856595.1">
    <property type="nucleotide sequence ID" value="XM_018001106.1"/>
</dbReference>
<feature type="transmembrane region" description="Helical" evidence="6">
    <location>
        <begin position="405"/>
        <end position="424"/>
    </location>
</feature>
<evidence type="ECO:0000313" key="8">
    <source>
        <dbReference type="RefSeq" id="XP_017856595.1"/>
    </source>
</evidence>
<feature type="transmembrane region" description="Helical" evidence="6">
    <location>
        <begin position="431"/>
        <end position="451"/>
    </location>
</feature>
<feature type="transmembrane region" description="Helical" evidence="6">
    <location>
        <begin position="373"/>
        <end position="393"/>
    </location>
</feature>
<reference evidence="7" key="2">
    <citation type="journal article" date="2016" name="G3 (Bethesda)">
        <title>Genome Evolution in Three Species of Cactophilic Drosophila.</title>
        <authorList>
            <person name="Sanchez-Flores A."/>
            <person name="Penazola F."/>
            <person name="Carpinteyro-Ponce J."/>
            <person name="Nazario-Yepiz N."/>
            <person name="Abreu-Goodger C."/>
            <person name="Machado C.A."/>
            <person name="Markow T.A."/>
        </authorList>
    </citation>
    <scope>NUCLEOTIDE SEQUENCE [LARGE SCALE GENOMIC DNA]</scope>
</reference>
<organism evidence="7 8">
    <name type="scientific">Drosophila arizonae</name>
    <name type="common">Fruit fly</name>
    <dbReference type="NCBI Taxonomy" id="7263"/>
    <lineage>
        <taxon>Eukaryota</taxon>
        <taxon>Metazoa</taxon>
        <taxon>Ecdysozoa</taxon>
        <taxon>Arthropoda</taxon>
        <taxon>Hexapoda</taxon>
        <taxon>Insecta</taxon>
        <taxon>Pterygota</taxon>
        <taxon>Neoptera</taxon>
        <taxon>Endopterygota</taxon>
        <taxon>Diptera</taxon>
        <taxon>Brachycera</taxon>
        <taxon>Muscomorpha</taxon>
        <taxon>Ephydroidea</taxon>
        <taxon>Drosophilidae</taxon>
        <taxon>Drosophila</taxon>
    </lineage>
</organism>
<evidence type="ECO:0000313" key="7">
    <source>
        <dbReference type="Proteomes" id="UP000694904"/>
    </source>
</evidence>
<feature type="transmembrane region" description="Helical" evidence="6">
    <location>
        <begin position="193"/>
        <end position="211"/>
    </location>
</feature>
<feature type="transmembrane region" description="Helical" evidence="6">
    <location>
        <begin position="161"/>
        <end position="181"/>
    </location>
</feature>
<name>A0ABM1NNQ9_DROAR</name>
<dbReference type="InterPro" id="IPR011701">
    <property type="entry name" value="MFS"/>
</dbReference>
<dbReference type="InterPro" id="IPR036259">
    <property type="entry name" value="MFS_trans_sf"/>
</dbReference>
<feature type="transmembrane region" description="Helical" evidence="6">
    <location>
        <begin position="279"/>
        <end position="297"/>
    </location>
</feature>
<evidence type="ECO:0000256" key="4">
    <source>
        <dbReference type="ARBA" id="ARBA00023136"/>
    </source>
</evidence>
<feature type="transmembrane region" description="Helical" evidence="6">
    <location>
        <begin position="463"/>
        <end position="487"/>
    </location>
</feature>
<dbReference type="GeneID" id="108609335"/>
<dbReference type="SUPFAM" id="SSF103473">
    <property type="entry name" value="MFS general substrate transporter"/>
    <property type="match status" value="1"/>
</dbReference>
<dbReference type="PANTHER" id="PTHR24064">
    <property type="entry name" value="SOLUTE CARRIER FAMILY 22 MEMBER"/>
    <property type="match status" value="1"/>
</dbReference>
<dbReference type="Gene3D" id="1.20.1250.20">
    <property type="entry name" value="MFS general substrate transporter like domains"/>
    <property type="match status" value="1"/>
</dbReference>
<keyword evidence="3 6" id="KW-1133">Transmembrane helix</keyword>
<evidence type="ECO:0000256" key="6">
    <source>
        <dbReference type="SAM" id="Phobius"/>
    </source>
</evidence>
<protein>
    <submittedName>
        <fullName evidence="8">Solute carrier family 22 member 3</fullName>
    </submittedName>
</protein>
<keyword evidence="7" id="KW-1185">Reference proteome</keyword>
<keyword evidence="4 6" id="KW-0472">Membrane</keyword>
<reference evidence="8" key="3">
    <citation type="submission" date="2025-08" db="UniProtKB">
        <authorList>
            <consortium name="RefSeq"/>
        </authorList>
    </citation>
    <scope>IDENTIFICATION</scope>
    <source>
        <tissue evidence="8">Whole organism</tissue>
    </source>
</reference>
<feature type="region of interest" description="Disordered" evidence="5">
    <location>
        <begin position="1"/>
        <end position="21"/>
    </location>
</feature>
<feature type="transmembrane region" description="Helical" evidence="6">
    <location>
        <begin position="525"/>
        <end position="546"/>
    </location>
</feature>
<comment type="subcellular location">
    <subcellularLocation>
        <location evidence="1">Membrane</location>
        <topology evidence="1">Multi-pass membrane protein</topology>
    </subcellularLocation>
</comment>
<gene>
    <name evidence="8" type="primary">LOC108609335</name>
</gene>
<evidence type="ECO:0000256" key="3">
    <source>
        <dbReference type="ARBA" id="ARBA00022989"/>
    </source>
</evidence>
<proteinExistence type="predicted"/>
<feature type="transmembrane region" description="Helical" evidence="6">
    <location>
        <begin position="71"/>
        <end position="92"/>
    </location>
</feature>
<reference evidence="7" key="1">
    <citation type="journal article" date="1997" name="Nucleic Acids Res.">
        <title>tRNAscan-SE: a program for improved detection of transfer RNA genes in genomic sequence.</title>
        <authorList>
            <person name="Lowe T.M."/>
            <person name="Eddy S.R."/>
        </authorList>
    </citation>
    <scope>NUCLEOTIDE SEQUENCE [LARGE SCALE GENOMIC DNA]</scope>
</reference>
<accession>A0ABM1NNQ9</accession>
<evidence type="ECO:0000256" key="1">
    <source>
        <dbReference type="ARBA" id="ARBA00004141"/>
    </source>
</evidence>
<keyword evidence="2 6" id="KW-0812">Transmembrane</keyword>
<dbReference type="Proteomes" id="UP000694904">
    <property type="component" value="Chromosome 2"/>
</dbReference>
<evidence type="ECO:0000256" key="2">
    <source>
        <dbReference type="ARBA" id="ARBA00022692"/>
    </source>
</evidence>